<feature type="transmembrane region" description="Helical" evidence="26">
    <location>
        <begin position="409"/>
        <end position="428"/>
    </location>
</feature>
<dbReference type="FunFam" id="1.20.120.350:FF:000001">
    <property type="entry name" value="Voltage-dependent L-type calcium channel subunit alpha"/>
    <property type="match status" value="1"/>
</dbReference>
<feature type="transmembrane region" description="Helical" evidence="26">
    <location>
        <begin position="1143"/>
        <end position="1165"/>
    </location>
</feature>
<feature type="compositionally biased region" description="Gly residues" evidence="25">
    <location>
        <begin position="11"/>
        <end position="33"/>
    </location>
</feature>
<dbReference type="FunFam" id="1.10.287.70:FF:000025">
    <property type="entry name" value="Voltage-dependent R-type calcium channel subunit alpha"/>
    <property type="match status" value="1"/>
</dbReference>
<proteinExistence type="inferred from homology"/>
<dbReference type="FunFam" id="1.10.238.10:FF:000063">
    <property type="entry name" value="Voltage-dependent N-type calcium channel subunit alpha"/>
    <property type="match status" value="1"/>
</dbReference>
<keyword evidence="10 22" id="KW-0106">Calcium</keyword>
<reference evidence="28" key="2">
    <citation type="submission" date="2025-09" db="UniProtKB">
        <authorList>
            <consortium name="Ensembl"/>
        </authorList>
    </citation>
    <scope>IDENTIFICATION</scope>
</reference>
<feature type="transmembrane region" description="Helical" evidence="26">
    <location>
        <begin position="1368"/>
        <end position="1389"/>
    </location>
</feature>
<keyword evidence="29" id="KW-1185">Reference proteome</keyword>
<feature type="transmembrane region" description="Helical" evidence="26">
    <location>
        <begin position="1459"/>
        <end position="1481"/>
    </location>
</feature>
<evidence type="ECO:0000256" key="8">
    <source>
        <dbReference type="ARBA" id="ARBA00022723"/>
    </source>
</evidence>
<comment type="similarity">
    <text evidence="19">Belongs to the calcium channel alpha-1 subunit (TC 1.A.1.11) family. CACNA1A subfamily.</text>
</comment>
<feature type="compositionally biased region" description="Basic residues" evidence="25">
    <location>
        <begin position="1968"/>
        <end position="1981"/>
    </location>
</feature>
<dbReference type="GO" id="GO:0098703">
    <property type="term" value="P:calcium ion import across plasma membrane"/>
    <property type="evidence" value="ECO:0007669"/>
    <property type="project" value="TreeGrafter"/>
</dbReference>
<keyword evidence="12 26" id="KW-1133">Transmembrane helix</keyword>
<feature type="transmembrane region" description="Helical" evidence="26">
    <location>
        <begin position="242"/>
        <end position="263"/>
    </location>
</feature>
<dbReference type="FunFam" id="1.20.120.350:FF:000094">
    <property type="entry name" value="Voltage-dependent P/Q-type calcium channel subunit alpha"/>
    <property type="match status" value="1"/>
</dbReference>
<evidence type="ECO:0000256" key="25">
    <source>
        <dbReference type="SAM" id="MobiDB-lite"/>
    </source>
</evidence>
<evidence type="ECO:0000256" key="17">
    <source>
        <dbReference type="ARBA" id="ARBA00023303"/>
    </source>
</evidence>
<keyword evidence="11 24" id="KW-0851">Voltage-gated channel</keyword>
<evidence type="ECO:0000313" key="29">
    <source>
        <dbReference type="Proteomes" id="UP000694427"/>
    </source>
</evidence>
<evidence type="ECO:0000256" key="26">
    <source>
        <dbReference type="SAM" id="Phobius"/>
    </source>
</evidence>
<feature type="region of interest" description="Disordered" evidence="25">
    <location>
        <begin position="1794"/>
        <end position="1889"/>
    </location>
</feature>
<evidence type="ECO:0000256" key="11">
    <source>
        <dbReference type="ARBA" id="ARBA00022882"/>
    </source>
</evidence>
<feature type="transmembrane region" description="Helical" evidence="26">
    <location>
        <begin position="1546"/>
        <end position="1570"/>
    </location>
</feature>
<feature type="compositionally biased region" description="Basic residues" evidence="25">
    <location>
        <begin position="2141"/>
        <end position="2153"/>
    </location>
</feature>
<feature type="transmembrane region" description="Helical" evidence="26">
    <location>
        <begin position="1396"/>
        <end position="1415"/>
    </location>
</feature>
<dbReference type="Pfam" id="PF00520">
    <property type="entry name" value="Ion_trans"/>
    <property type="match status" value="4"/>
</dbReference>
<feature type="transmembrane region" description="Helical" evidence="26">
    <location>
        <begin position="535"/>
        <end position="557"/>
    </location>
</feature>
<dbReference type="Pfam" id="PF16905">
    <property type="entry name" value="GPHH"/>
    <property type="match status" value="1"/>
</dbReference>
<feature type="region of interest" description="Disordered" evidence="25">
    <location>
        <begin position="1901"/>
        <end position="2092"/>
    </location>
</feature>
<feature type="compositionally biased region" description="Basic residues" evidence="25">
    <location>
        <begin position="781"/>
        <end position="804"/>
    </location>
</feature>
<protein>
    <recommendedName>
        <fullName evidence="20">Voltage-dependent P/Q-type calcium channel subunit alpha-1A</fullName>
    </recommendedName>
    <alternativeName>
        <fullName evidence="21">Voltage-gated calcium channel subunit alpha Cav2.1</fullName>
    </alternativeName>
</protein>
<keyword evidence="15" id="KW-1015">Disulfide bond</keyword>
<evidence type="ECO:0000256" key="21">
    <source>
        <dbReference type="ARBA" id="ARBA00041622"/>
    </source>
</evidence>
<dbReference type="GO" id="GO:0043025">
    <property type="term" value="C:neuronal cell body"/>
    <property type="evidence" value="ECO:0007669"/>
    <property type="project" value="TreeGrafter"/>
</dbReference>
<feature type="compositionally biased region" description="Basic and acidic residues" evidence="25">
    <location>
        <begin position="1901"/>
        <end position="1933"/>
    </location>
</feature>
<evidence type="ECO:0000256" key="18">
    <source>
        <dbReference type="ARBA" id="ARBA00036634"/>
    </source>
</evidence>
<feature type="transmembrane region" description="Helical" evidence="26">
    <location>
        <begin position="1010"/>
        <end position="1029"/>
    </location>
</feature>
<feature type="region of interest" description="Disordered" evidence="25">
    <location>
        <begin position="2105"/>
        <end position="2168"/>
    </location>
</feature>
<evidence type="ECO:0000256" key="4">
    <source>
        <dbReference type="ARBA" id="ARBA00022553"/>
    </source>
</evidence>
<dbReference type="InterPro" id="IPR014873">
    <property type="entry name" value="VDCC_a1su_IQ"/>
</dbReference>
<dbReference type="GO" id="GO:0008331">
    <property type="term" value="F:high voltage-gated calcium channel activity"/>
    <property type="evidence" value="ECO:0007669"/>
    <property type="project" value="TreeGrafter"/>
</dbReference>
<keyword evidence="3" id="KW-1003">Cell membrane</keyword>
<keyword evidence="7 26" id="KW-0812">Transmembrane</keyword>
<evidence type="ECO:0000256" key="15">
    <source>
        <dbReference type="ARBA" id="ARBA00023157"/>
    </source>
</evidence>
<evidence type="ECO:0000256" key="9">
    <source>
        <dbReference type="ARBA" id="ARBA00022737"/>
    </source>
</evidence>
<keyword evidence="14 26" id="KW-0472">Membrane</keyword>
<evidence type="ECO:0000256" key="16">
    <source>
        <dbReference type="ARBA" id="ARBA00023180"/>
    </source>
</evidence>
<feature type="compositionally biased region" description="Low complexity" evidence="25">
    <location>
        <begin position="1939"/>
        <end position="1956"/>
    </location>
</feature>
<dbReference type="InterPro" id="IPR002077">
    <property type="entry name" value="VDCCAlpha1"/>
</dbReference>
<keyword evidence="13" id="KW-0406">Ion transport</keyword>
<dbReference type="Gene3D" id="6.10.250.2500">
    <property type="match status" value="1"/>
</dbReference>
<feature type="compositionally biased region" description="Low complexity" evidence="25">
    <location>
        <begin position="2019"/>
        <end position="2038"/>
    </location>
</feature>
<dbReference type="Gene3D" id="1.10.287.70">
    <property type="match status" value="4"/>
</dbReference>
<evidence type="ECO:0000256" key="19">
    <source>
        <dbReference type="ARBA" id="ARBA00037936"/>
    </source>
</evidence>
<dbReference type="InterPro" id="IPR050599">
    <property type="entry name" value="VDCC_alpha-1_subunit"/>
</dbReference>
<feature type="glycosylation site" description="N-linked (GlcNAc...) asparagine" evidence="23">
    <location>
        <position position="221"/>
    </location>
</feature>
<dbReference type="InterPro" id="IPR031649">
    <property type="entry name" value="GPHH_dom"/>
</dbReference>
<dbReference type="FunFam" id="1.20.120.350:FF:000013">
    <property type="entry name" value="Voltage-dependent N-type calcium channel subunit alpha"/>
    <property type="match status" value="1"/>
</dbReference>
<dbReference type="FunFam" id="1.10.287.70:FF:000023">
    <property type="entry name" value="Voltage-dependent R-type calcium channel subunit alpha"/>
    <property type="match status" value="1"/>
</dbReference>
<evidence type="ECO:0000256" key="24">
    <source>
        <dbReference type="RuleBase" id="RU003808"/>
    </source>
</evidence>
<evidence type="ECO:0000256" key="22">
    <source>
        <dbReference type="PIRSR" id="PIRSR602077-1"/>
    </source>
</evidence>
<keyword evidence="17" id="KW-0407">Ion channel</keyword>
<keyword evidence="2" id="KW-0813">Transport</keyword>
<dbReference type="SMART" id="SM01062">
    <property type="entry name" value="Ca_chan_IQ"/>
    <property type="match status" value="1"/>
</dbReference>
<evidence type="ECO:0000259" key="27">
    <source>
        <dbReference type="SMART" id="SM01062"/>
    </source>
</evidence>
<accession>A0A8C1IKA4</accession>
<dbReference type="InterPro" id="IPR005821">
    <property type="entry name" value="Ion_trans_dom"/>
</dbReference>
<evidence type="ECO:0000256" key="20">
    <source>
        <dbReference type="ARBA" id="ARBA00039688"/>
    </source>
</evidence>
<dbReference type="GO" id="GO:0005891">
    <property type="term" value="C:voltage-gated calcium channel complex"/>
    <property type="evidence" value="ECO:0007669"/>
    <property type="project" value="InterPro"/>
</dbReference>
<feature type="transmembrane region" description="Helical" evidence="26">
    <location>
        <begin position="275"/>
        <end position="297"/>
    </location>
</feature>
<feature type="transmembrane region" description="Helical" evidence="26">
    <location>
        <begin position="440"/>
        <end position="460"/>
    </location>
</feature>
<feature type="region of interest" description="Disordered" evidence="25">
    <location>
        <begin position="1"/>
        <end position="40"/>
    </location>
</feature>
<evidence type="ECO:0000256" key="12">
    <source>
        <dbReference type="ARBA" id="ARBA00022989"/>
    </source>
</evidence>
<comment type="catalytic activity">
    <reaction evidence="18">
        <text>Ca(2+)(in) = Ca(2+)(out)</text>
        <dbReference type="Rhea" id="RHEA:29671"/>
        <dbReference type="ChEBI" id="CHEBI:29108"/>
    </reaction>
</comment>
<dbReference type="GO" id="GO:0045202">
    <property type="term" value="C:synapse"/>
    <property type="evidence" value="ECO:0007669"/>
    <property type="project" value="GOC"/>
</dbReference>
<dbReference type="Pfam" id="PF08763">
    <property type="entry name" value="Ca_chan_IQ"/>
    <property type="match status" value="1"/>
</dbReference>
<feature type="region of interest" description="Disordered" evidence="25">
    <location>
        <begin position="957"/>
        <end position="984"/>
    </location>
</feature>
<feature type="compositionally biased region" description="Basic and acidic residues" evidence="25">
    <location>
        <begin position="1982"/>
        <end position="2016"/>
    </location>
</feature>
<keyword evidence="5 24" id="KW-0109">Calcium transport</keyword>
<feature type="domain" description="Voltage-dependent calcium channel alpha-1 subunit IQ" evidence="27">
    <location>
        <begin position="1707"/>
        <end position="1741"/>
    </location>
</feature>
<dbReference type="PANTHER" id="PTHR45628">
    <property type="entry name" value="VOLTAGE-DEPENDENT CALCIUM CHANNEL TYPE A SUBUNIT ALPHA-1"/>
    <property type="match status" value="1"/>
</dbReference>
<keyword evidence="8 22" id="KW-0479">Metal-binding</keyword>
<keyword evidence="9" id="KW-0677">Repeat</keyword>
<evidence type="ECO:0000256" key="3">
    <source>
        <dbReference type="ARBA" id="ARBA00022475"/>
    </source>
</evidence>
<keyword evidence="16 23" id="KW-0325">Glycoprotein</keyword>
<feature type="compositionally biased region" description="Polar residues" evidence="25">
    <location>
        <begin position="1864"/>
        <end position="1882"/>
    </location>
</feature>
<keyword evidence="4" id="KW-0597">Phosphoprotein</keyword>
<feature type="transmembrane region" description="Helical" evidence="26">
    <location>
        <begin position="166"/>
        <end position="189"/>
    </location>
</feature>
<dbReference type="Ensembl" id="ENSCCRT00010020624.1">
    <property type="protein sequence ID" value="ENSCCRP00010018861.1"/>
    <property type="gene ID" value="ENSCCRG00010005322.1"/>
</dbReference>
<keyword evidence="6 24" id="KW-0107">Calcium channel</keyword>
<sequence length="2168" mass="247969">MARFGDEVPGRYGGGGSGQGGPGRGGSRQGGPPGAQRMYKQSMAQRARTMALYNPIPVRQNCLTVNRSLFLFSEDNVEDTEPYFIAIFCFESGIKILALGFAFHKGSYLRNGWNVMDFVVVLTGILSSVGSELDLRTLRAVRVLRPLKLVSGIPSLQVVLKSIMKAMIPLLQIGVLLFVAILMFAIIGLEFYMGKFHRTCFDIITGALPCGAEFPARECQNGSVCDEYWLGPNYGITQFDNVLFAVLTVFQCITMEGWTDMLYYSNDALGSAWNWMYYVPLIIIGSFFMLNLVLGVLSGEFAKERERVENRSEFLKLKRQQQIERELNGYLEWICKAGMCIKRSRRRPTIKKNKADLLNPEEGEDHMGDAVGSPFARGSIKSGKGDGTAFSKKERRLRFFIRKIVKTQAFYWTVLSLVGLNTLCVAVVHYDQPELLSDFLYYAEFIFLGLFMSEMLIKMYGLGTRPYFHSSFNCFDCAVIVGSIFEVVWAMVKPGTSFGISVLRALRLLRIFKVTKYWASLRNLVVSLLSSMKSIISLLFLLFLFIVVFALLGMQLFGGQFNFEQGTPPTNFDTFPAAIMTVFQILTGEDWNVVMYDGIKSQGGVDKGMIFSVFFIVLTLFGNYTLLNVFLAIAVDNLANAQELTKDEQEEEEATSQKIALQKAKEVAEVSPMSAANLSIAAKEQQKNSKGSKSVWEQRTSEIRRQNLMTSREALYNELDAEDHWKMNYHNRPDMKTHLDRPLVVNPQENRNNNTNKPRPGEPNPQELNQQRGEEYLQHQSRYHHHHSHHHHHHHHHHSSRQSLHHPELGEAGCDCAQRGGEDMEGAGEHRRPRHHQHRRRDEDGGRRHREHHKGSLSVARPIQPGLPHAESQYSEDLDNLRNSSKMAIHDPDPDFYDPYCDPEQANNLLNLRGPDFHDSSLILTDCTKTPSKHDHTAIDMPPIYPSFNAKLQVNKNANTEPAKEGEKKEEEEDDGGDEDGPKPIPPFSSCFILSTTNPFRRCCHYILTLRYFEMCILSVIAMSSIALAAEDPVWPESPRNNVRLIISFYLFVLIFCSVFQMVVLGLVLHEGSYFRDLWNFLDFVVVSGALVAFAFTGSSKGKDISVIKSLRVLRVLRPLKTIKRLPKLKAVFDCVVNSLKNVLNILIVYMLFMFIFAVVAVQLFKGRFFYCTDESKEFARDCRGEYLVYERDNEVKSQKREWKKYDFHYDNVLWALLTLFTVSTGEGWPQVLKHSVDSTYEDQGPSPGYRMEMSIFYVVYFVVFPFFFVNIFVALIIITFQEQGDKMMEDYSLEKNERACIDFAINAKPLTRHMPQNKQSFQYRMWQFVVSPPFEYSIMALIALNTIVLMMKYHGAPLTYDAVLKNLNIVFTTLFFMECVLKIIAFGVRNYFRDAWNIFDFVSVIGSITDILVTELWDNFINLSFLRLFRAARLIKLLRQGETIRILLWTFVQSFKALPYVCLLIAILFFIYAIIGMQLFGNLALEEDSAINEHNNFRTFIMALMLLFRSATGEAWHEIMLACLGGMECDDNSGNEGPECGSNFAYAYFVSFIFLCSFLMLNLFVAVIMDNFEYLTRDSSILGPHHLDEYVRIWAEYDPAACGRIHYKDMYSLLRVIDPPLGLGKKCPHRVACKRLLRMDLPVADDNTVHFNSTLMALIRTALDIKIAKGGADKHQMDAELRKEMMAIWPNLSQKNLDLLVTPHKSTDLTVGKIYAAMMIMEYYRQSKAKKLQALREEQNRTPLMFQRLEPSPNQEGGQGVNGLPELPLEGGMIESQSWVTSRAQEMFQKSVPENWNPDRPYPEDHPNSRHNPQTVEMREIGPVGDGYSDTEPYHPMEGHGRTISMPRLSADNQRRRHRPRGSNLSTITDTSPMRRSTSSLVHGRSGRSVRLDDYSLERVVSEEGHRHVPRRRERDRDRERDRSHRTSERSLARYTDADTGLGTDLSTTTQSGDLPPKERERERGRAKDRRHHHHHHHHHSSVDKERCCHERDYHRHPQDRSDRHWSRSPSEGRGHRQGSSSVSGSPVPSTSGTSTPRRGRRQLPQTPSTPRPHVTYSPAVRKPPYGSPGQGRLCSPSPRHFSPSGDGLFYDRDYEYERHHEPPAYEQSLSQGNPHPHSHPRTALHGPPSHPRRMPNGYRPHRPPHGRGPRKGLHEQYSETDEDDWC</sequence>
<reference evidence="28" key="1">
    <citation type="submission" date="2025-08" db="UniProtKB">
        <authorList>
            <consortium name="Ensembl"/>
        </authorList>
    </citation>
    <scope>IDENTIFICATION</scope>
</reference>
<feature type="binding site" evidence="22">
    <location>
        <position position="256"/>
    </location>
    <ligand>
        <name>Ca(2+)</name>
        <dbReference type="ChEBI" id="CHEBI:29108"/>
    </ligand>
</feature>
<dbReference type="Proteomes" id="UP000694427">
    <property type="component" value="Unplaced"/>
</dbReference>
<evidence type="ECO:0000256" key="5">
    <source>
        <dbReference type="ARBA" id="ARBA00022568"/>
    </source>
</evidence>
<feature type="transmembrane region" description="Helical" evidence="26">
    <location>
        <begin position="1256"/>
        <end position="1279"/>
    </location>
</feature>
<feature type="transmembrane region" description="Helical" evidence="26">
    <location>
        <begin position="610"/>
        <end position="635"/>
    </location>
</feature>
<feature type="region of interest" description="Disordered" evidence="25">
    <location>
        <begin position="743"/>
        <end position="768"/>
    </location>
</feature>
<feature type="binding site" evidence="22">
    <location>
        <position position="1227"/>
    </location>
    <ligand>
        <name>Ca(2+)</name>
        <dbReference type="ChEBI" id="CHEBI:29108"/>
    </ligand>
</feature>
<comment type="subcellular location">
    <subcellularLocation>
        <location evidence="1">Cell membrane</location>
        <topology evidence="1">Multi-pass membrane protein</topology>
    </subcellularLocation>
    <subcellularLocation>
        <location evidence="24">Membrane</location>
        <topology evidence="24">Multi-pass membrane protein</topology>
    </subcellularLocation>
</comment>
<dbReference type="InterPro" id="IPR027359">
    <property type="entry name" value="Volt_channel_dom_sf"/>
</dbReference>
<feature type="binding site" evidence="22">
    <location>
        <position position="589"/>
    </location>
    <ligand>
        <name>Ca(2+)</name>
        <dbReference type="ChEBI" id="CHEBI:29108"/>
    </ligand>
</feature>
<feature type="compositionally biased region" description="Polar residues" evidence="25">
    <location>
        <begin position="747"/>
        <end position="757"/>
    </location>
</feature>
<evidence type="ECO:0000256" key="23">
    <source>
        <dbReference type="PIRSR" id="PIRSR602077-3"/>
    </source>
</evidence>
<feature type="region of interest" description="Disordered" evidence="25">
    <location>
        <begin position="780"/>
        <end position="874"/>
    </location>
</feature>
<feature type="transmembrane region" description="Helical" evidence="26">
    <location>
        <begin position="1208"/>
        <end position="1226"/>
    </location>
</feature>
<dbReference type="GO" id="GO:0007268">
    <property type="term" value="P:chemical synaptic transmission"/>
    <property type="evidence" value="ECO:0007669"/>
    <property type="project" value="TreeGrafter"/>
</dbReference>
<feature type="transmembrane region" description="Helical" evidence="26">
    <location>
        <begin position="1081"/>
        <end position="1099"/>
    </location>
</feature>
<feature type="compositionally biased region" description="Acidic residues" evidence="25">
    <location>
        <begin position="970"/>
        <end position="979"/>
    </location>
</feature>
<name>A0A8C1IKA4_CYPCA</name>
<feature type="compositionally biased region" description="Basic and acidic residues" evidence="25">
    <location>
        <begin position="1833"/>
        <end position="1842"/>
    </location>
</feature>
<feature type="compositionally biased region" description="Basic and acidic residues" evidence="25">
    <location>
        <begin position="1957"/>
        <end position="1967"/>
    </location>
</feature>
<evidence type="ECO:0000313" key="28">
    <source>
        <dbReference type="Ensembl" id="ENSCCRP00010018861.1"/>
    </source>
</evidence>
<dbReference type="Gene3D" id="6.10.250.2180">
    <property type="match status" value="1"/>
</dbReference>
<evidence type="ECO:0000256" key="14">
    <source>
        <dbReference type="ARBA" id="ARBA00023136"/>
    </source>
</evidence>
<evidence type="ECO:0000256" key="10">
    <source>
        <dbReference type="ARBA" id="ARBA00022837"/>
    </source>
</evidence>
<organism evidence="28 29">
    <name type="scientific">Cyprinus carpio</name>
    <name type="common">Common carp</name>
    <dbReference type="NCBI Taxonomy" id="7962"/>
    <lineage>
        <taxon>Eukaryota</taxon>
        <taxon>Metazoa</taxon>
        <taxon>Chordata</taxon>
        <taxon>Craniata</taxon>
        <taxon>Vertebrata</taxon>
        <taxon>Euteleostomi</taxon>
        <taxon>Actinopterygii</taxon>
        <taxon>Neopterygii</taxon>
        <taxon>Teleostei</taxon>
        <taxon>Ostariophysi</taxon>
        <taxon>Cypriniformes</taxon>
        <taxon>Cyprinidae</taxon>
        <taxon>Cyprininae</taxon>
        <taxon>Cyprinus</taxon>
    </lineage>
</organism>
<dbReference type="FunFam" id="1.20.120.350:FF:000011">
    <property type="entry name" value="Voltage-dependent N-type calcium channel subunit alpha"/>
    <property type="match status" value="1"/>
</dbReference>
<dbReference type="PANTHER" id="PTHR45628:SF3">
    <property type="entry name" value="VOLTAGE-DEPENDENT P_Q-TYPE CALCIUM CHANNEL SUBUNIT ALPHA-1A"/>
    <property type="match status" value="1"/>
</dbReference>
<dbReference type="SUPFAM" id="SSF81324">
    <property type="entry name" value="Voltage-gated potassium channels"/>
    <property type="match status" value="4"/>
</dbReference>
<evidence type="ECO:0000256" key="7">
    <source>
        <dbReference type="ARBA" id="ARBA00022692"/>
    </source>
</evidence>
<evidence type="ECO:0000256" key="6">
    <source>
        <dbReference type="ARBA" id="ARBA00022673"/>
    </source>
</evidence>
<evidence type="ECO:0000256" key="13">
    <source>
        <dbReference type="ARBA" id="ARBA00023065"/>
    </source>
</evidence>
<dbReference type="Gene3D" id="1.20.120.350">
    <property type="entry name" value="Voltage-gated potassium channels. Chain C"/>
    <property type="match status" value="4"/>
</dbReference>
<dbReference type="GO" id="GO:0046872">
    <property type="term" value="F:metal ion binding"/>
    <property type="evidence" value="ECO:0007669"/>
    <property type="project" value="UniProtKB-KW"/>
</dbReference>
<feature type="transmembrane region" description="Helical" evidence="26">
    <location>
        <begin position="1049"/>
        <end position="1069"/>
    </location>
</feature>
<evidence type="ECO:0000256" key="2">
    <source>
        <dbReference type="ARBA" id="ARBA00022448"/>
    </source>
</evidence>
<evidence type="ECO:0000256" key="1">
    <source>
        <dbReference type="ARBA" id="ARBA00004651"/>
    </source>
</evidence>
<dbReference type="PRINTS" id="PR00167">
    <property type="entry name" value="CACHANNEL"/>
</dbReference>
<feature type="transmembrane region" description="Helical" evidence="26">
    <location>
        <begin position="1335"/>
        <end position="1356"/>
    </location>
</feature>